<gene>
    <name evidence="2" type="ORF">VNO78_25805</name>
</gene>
<feature type="region of interest" description="Disordered" evidence="1">
    <location>
        <begin position="122"/>
        <end position="169"/>
    </location>
</feature>
<feature type="compositionally biased region" description="Basic and acidic residues" evidence="1">
    <location>
        <begin position="142"/>
        <end position="157"/>
    </location>
</feature>
<feature type="region of interest" description="Disordered" evidence="1">
    <location>
        <begin position="1"/>
        <end position="60"/>
    </location>
</feature>
<feature type="compositionally biased region" description="Basic and acidic residues" evidence="1">
    <location>
        <begin position="12"/>
        <end position="43"/>
    </location>
</feature>
<feature type="region of interest" description="Disordered" evidence="1">
    <location>
        <begin position="75"/>
        <end position="103"/>
    </location>
</feature>
<protein>
    <submittedName>
        <fullName evidence="2">Uncharacterized protein</fullName>
    </submittedName>
</protein>
<comment type="caution">
    <text evidence="2">The sequence shown here is derived from an EMBL/GenBank/DDBJ whole genome shotgun (WGS) entry which is preliminary data.</text>
</comment>
<dbReference type="AlphaFoldDB" id="A0AAN9SAU0"/>
<reference evidence="2 3" key="1">
    <citation type="submission" date="2024-01" db="EMBL/GenBank/DDBJ databases">
        <title>The genomes of 5 underutilized Papilionoideae crops provide insights into root nodulation and disease resistanc.</title>
        <authorList>
            <person name="Jiang F."/>
        </authorList>
    </citation>
    <scope>NUCLEOTIDE SEQUENCE [LARGE SCALE GENOMIC DNA]</scope>
    <source>
        <strain evidence="2">DUOXIRENSHENG_FW03</strain>
        <tissue evidence="2">Leaves</tissue>
    </source>
</reference>
<evidence type="ECO:0000313" key="2">
    <source>
        <dbReference type="EMBL" id="KAK7390498.1"/>
    </source>
</evidence>
<evidence type="ECO:0000313" key="3">
    <source>
        <dbReference type="Proteomes" id="UP001386955"/>
    </source>
</evidence>
<name>A0AAN9SAU0_PSOTE</name>
<accession>A0AAN9SAU0</accession>
<dbReference type="EMBL" id="JAYMYS010000006">
    <property type="protein sequence ID" value="KAK7390498.1"/>
    <property type="molecule type" value="Genomic_DNA"/>
</dbReference>
<sequence length="273" mass="31062">MPAAIWASVRDAISDRAARQGRDHREEKIKHGPLNDHGGHKNNDVANLVNGDKQRDTLSQGTKDIIDAYWRVQSSTEDETTTDNSSLESHCSLGSVSEDEAEVKRPISYKLVPPPYVKEKMNKGESIESNQDIPEPVVRNKPISDSKIDSTESEKAKQHQHQQTKVEDEEERIMDGLLMHYNEDEEERIIDGLLMHYNEDEEERMMDGLLMHYKISLPPKDDTSMMETLRTHGRVTSLVPEMLRTARHVHPSLPDYDDLSARFAALKKATQPA</sequence>
<dbReference type="Proteomes" id="UP001386955">
    <property type="component" value="Unassembled WGS sequence"/>
</dbReference>
<keyword evidence="3" id="KW-1185">Reference proteome</keyword>
<organism evidence="2 3">
    <name type="scientific">Psophocarpus tetragonolobus</name>
    <name type="common">Winged bean</name>
    <name type="synonym">Dolichos tetragonolobus</name>
    <dbReference type="NCBI Taxonomy" id="3891"/>
    <lineage>
        <taxon>Eukaryota</taxon>
        <taxon>Viridiplantae</taxon>
        <taxon>Streptophyta</taxon>
        <taxon>Embryophyta</taxon>
        <taxon>Tracheophyta</taxon>
        <taxon>Spermatophyta</taxon>
        <taxon>Magnoliopsida</taxon>
        <taxon>eudicotyledons</taxon>
        <taxon>Gunneridae</taxon>
        <taxon>Pentapetalae</taxon>
        <taxon>rosids</taxon>
        <taxon>fabids</taxon>
        <taxon>Fabales</taxon>
        <taxon>Fabaceae</taxon>
        <taxon>Papilionoideae</taxon>
        <taxon>50 kb inversion clade</taxon>
        <taxon>NPAAA clade</taxon>
        <taxon>indigoferoid/millettioid clade</taxon>
        <taxon>Phaseoleae</taxon>
        <taxon>Psophocarpus</taxon>
    </lineage>
</organism>
<proteinExistence type="predicted"/>
<evidence type="ECO:0000256" key="1">
    <source>
        <dbReference type="SAM" id="MobiDB-lite"/>
    </source>
</evidence>